<gene>
    <name evidence="1" type="ORF">METZ01_LOCUS490626</name>
</gene>
<feature type="non-terminal residue" evidence="1">
    <location>
        <position position="23"/>
    </location>
</feature>
<protein>
    <submittedName>
        <fullName evidence="1">Uncharacterized protein</fullName>
    </submittedName>
</protein>
<sequence length="23" mass="2818">MNSREAADRVREWLQSERLEARD</sequence>
<accession>A0A383CZX7</accession>
<organism evidence="1">
    <name type="scientific">marine metagenome</name>
    <dbReference type="NCBI Taxonomy" id="408172"/>
    <lineage>
        <taxon>unclassified sequences</taxon>
        <taxon>metagenomes</taxon>
        <taxon>ecological metagenomes</taxon>
    </lineage>
</organism>
<proteinExistence type="predicted"/>
<reference evidence="1" key="1">
    <citation type="submission" date="2018-05" db="EMBL/GenBank/DDBJ databases">
        <authorList>
            <person name="Lanie J.A."/>
            <person name="Ng W.-L."/>
            <person name="Kazmierczak K.M."/>
            <person name="Andrzejewski T.M."/>
            <person name="Davidsen T.M."/>
            <person name="Wayne K.J."/>
            <person name="Tettelin H."/>
            <person name="Glass J.I."/>
            <person name="Rusch D."/>
            <person name="Podicherti R."/>
            <person name="Tsui H.-C.T."/>
            <person name="Winkler M.E."/>
        </authorList>
    </citation>
    <scope>NUCLEOTIDE SEQUENCE</scope>
</reference>
<evidence type="ECO:0000313" key="1">
    <source>
        <dbReference type="EMBL" id="SVE37772.1"/>
    </source>
</evidence>
<dbReference type="AlphaFoldDB" id="A0A383CZX7"/>
<dbReference type="EMBL" id="UINC01213135">
    <property type="protein sequence ID" value="SVE37772.1"/>
    <property type="molecule type" value="Genomic_DNA"/>
</dbReference>
<name>A0A383CZX7_9ZZZZ</name>